<sequence length="867" mass="95121">MTKHPAAPTHDMLRISALVRRIRCWSGWNRQFAVDCLVVALLCGLWSLTGSSFVDAQYSWVRVPDDWQPLWDQLWAVAVTLPYALHRIRPTIAIRWFLVTVVAQLIVGPGVFMADFMAAVMLYSGLVYGTRAQVRRYLVTAAVFDVLVSAVSAVRQFVVSYDWTRYGAPTMHQLLWGDYQCLNYTEVDGGTVCSESMAYGGIVSTSLTLAVLITIVLVFAIVAGFWQRARHQTITLLHERNAAIRAREQEEQLITASAERARIARDMHDVVAHTLSIIIIQSDGGRYAAVHDPQLARGTMLTIRHESQRALDDMTQLLGVFNDTPTADYHDIDALINQARSVNSAMQLTRTVSGTPQPDELSPAASEALYHVVQEALTNIRKYAGHAVHVEVTEQWSDDALSITIDDDGRGASASLDGHTPGYGLIGMRERIEAVGGTVDSGPRLSGGFEVSAQVPLRDAPTATHAREEIPSRSLTQTQASPHATEAAMPLDEESRTPSTAPKAHGTSGHAVQVRGPLVHRLANLFRHLKGAPIDSVRQDVHANWIVRLSHWFENHYVLTDTFITFTFIAFFCTMGADITSTMGGDPPILGWLERIMTVLLLAPLALRRRFPQTVAVIFAVICFAQLLFLPSMYMANLSAPLVVYTAAVHGRRGNWKWLVPLCAIDSVAFACKVLAFNRCHYTLFGMLAGGAPAEHCVVSLRLSVEQILVMGSSIAFVCCMIAMVFGMWVRVNGSNPQVLQARADALRAEQEKARIAAANRERDRISAAIQGEVSETLHTVIDQTSQELDEMDAQIASGETPSPESINAAFAAIGAQGRAALARMRQLLSVLRETGFSDDHADVDAHMTMPLAPVDAMARRQDTADS</sequence>
<evidence type="ECO:0000256" key="4">
    <source>
        <dbReference type="ARBA" id="ARBA00022679"/>
    </source>
</evidence>
<dbReference type="InterPro" id="IPR003594">
    <property type="entry name" value="HATPase_dom"/>
</dbReference>
<keyword evidence="6 12" id="KW-0418">Kinase</keyword>
<dbReference type="GO" id="GO:0000155">
    <property type="term" value="F:phosphorelay sensor kinase activity"/>
    <property type="evidence" value="ECO:0007669"/>
    <property type="project" value="InterPro"/>
</dbReference>
<evidence type="ECO:0000313" key="12">
    <source>
        <dbReference type="EMBL" id="RYQ20627.1"/>
    </source>
</evidence>
<feature type="compositionally biased region" description="Polar residues" evidence="9">
    <location>
        <begin position="473"/>
        <end position="482"/>
    </location>
</feature>
<evidence type="ECO:0000313" key="13">
    <source>
        <dbReference type="Proteomes" id="UP000294221"/>
    </source>
</evidence>
<keyword evidence="4" id="KW-0808">Transferase</keyword>
<dbReference type="InterPro" id="IPR055558">
    <property type="entry name" value="DUF7134"/>
</dbReference>
<dbReference type="RefSeq" id="WP_165363146.1">
    <property type="nucleotide sequence ID" value="NZ_PCHF01000002.1"/>
</dbReference>
<accession>A0A4Q5A8I0</accession>
<reference evidence="12 13" key="1">
    <citation type="submission" date="2018-12" db="EMBL/GenBank/DDBJ databases">
        <title>Unveiling genomic diversity among members of the Bifidobacterium pseudolongum species, a widely distributed gut commensal of the animal kingdom.</title>
        <authorList>
            <person name="Lugli G.A."/>
            <person name="Duranti S."/>
            <person name="Albert K."/>
            <person name="Mancabelli L."/>
            <person name="Napoli S."/>
            <person name="Viappiani A."/>
            <person name="Anzalone R."/>
            <person name="Longhi G."/>
            <person name="Milani C."/>
            <person name="Turroni F."/>
            <person name="Alessandri G."/>
            <person name="Sela D.A."/>
            <person name="Van Sinderen D."/>
            <person name="Ventura M."/>
        </authorList>
    </citation>
    <scope>NUCLEOTIDE SEQUENCE [LARGE SCALE GENOMIC DNA]</scope>
    <source>
        <strain evidence="12 13">2054B</strain>
    </source>
</reference>
<dbReference type="Pfam" id="PF07730">
    <property type="entry name" value="HisKA_3"/>
    <property type="match status" value="1"/>
</dbReference>
<feature type="domain" description="Histidine kinase/HSP90-like ATPase" evidence="11">
    <location>
        <begin position="364"/>
        <end position="459"/>
    </location>
</feature>
<dbReference type="GO" id="GO:0016020">
    <property type="term" value="C:membrane"/>
    <property type="evidence" value="ECO:0007669"/>
    <property type="project" value="InterPro"/>
</dbReference>
<protein>
    <recommendedName>
        <fullName evidence="2">histidine kinase</fullName>
        <ecNumber evidence="2">2.7.13.3</ecNumber>
    </recommendedName>
</protein>
<name>A0A4Q5A8I0_9BIFI</name>
<dbReference type="EMBL" id="RYUN01000007">
    <property type="protein sequence ID" value="RYQ20627.1"/>
    <property type="molecule type" value="Genomic_DNA"/>
</dbReference>
<dbReference type="EC" id="2.7.13.3" evidence="2"/>
<evidence type="ECO:0000256" key="10">
    <source>
        <dbReference type="SAM" id="Phobius"/>
    </source>
</evidence>
<feature type="region of interest" description="Disordered" evidence="9">
    <location>
        <begin position="454"/>
        <end position="510"/>
    </location>
</feature>
<dbReference type="Gene3D" id="3.30.565.10">
    <property type="entry name" value="Histidine kinase-like ATPase, C-terminal domain"/>
    <property type="match status" value="1"/>
</dbReference>
<comment type="catalytic activity">
    <reaction evidence="1">
        <text>ATP + protein L-histidine = ADP + protein N-phospho-L-histidine.</text>
        <dbReference type="EC" id="2.7.13.3"/>
    </reaction>
</comment>
<dbReference type="CDD" id="cd16917">
    <property type="entry name" value="HATPase_UhpB-NarQ-NarX-like"/>
    <property type="match status" value="1"/>
</dbReference>
<keyword evidence="8" id="KW-0902">Two-component regulatory system</keyword>
<evidence type="ECO:0000256" key="5">
    <source>
        <dbReference type="ARBA" id="ARBA00022741"/>
    </source>
</evidence>
<keyword evidence="3" id="KW-0597">Phosphoprotein</keyword>
<keyword evidence="10" id="KW-0812">Transmembrane</keyword>
<dbReference type="InterPro" id="IPR036890">
    <property type="entry name" value="HATPase_C_sf"/>
</dbReference>
<proteinExistence type="predicted"/>
<dbReference type="PANTHER" id="PTHR24421:SF10">
    <property type="entry name" value="NITRATE_NITRITE SENSOR PROTEIN NARQ"/>
    <property type="match status" value="1"/>
</dbReference>
<feature type="transmembrane region" description="Helical" evidence="10">
    <location>
        <begin position="137"/>
        <end position="158"/>
    </location>
</feature>
<evidence type="ECO:0000256" key="7">
    <source>
        <dbReference type="ARBA" id="ARBA00022840"/>
    </source>
</evidence>
<evidence type="ECO:0000259" key="11">
    <source>
        <dbReference type="SMART" id="SM00387"/>
    </source>
</evidence>
<evidence type="ECO:0000256" key="6">
    <source>
        <dbReference type="ARBA" id="ARBA00022777"/>
    </source>
</evidence>
<dbReference type="Pfam" id="PF23539">
    <property type="entry name" value="DUF7134"/>
    <property type="match status" value="1"/>
</dbReference>
<dbReference type="SUPFAM" id="SSF55874">
    <property type="entry name" value="ATPase domain of HSP90 chaperone/DNA topoisomerase II/histidine kinase"/>
    <property type="match status" value="1"/>
</dbReference>
<dbReference type="SMART" id="SM00387">
    <property type="entry name" value="HATPase_c"/>
    <property type="match status" value="1"/>
</dbReference>
<gene>
    <name evidence="12" type="ORF">PG2054B_1081</name>
</gene>
<evidence type="ECO:0000256" key="9">
    <source>
        <dbReference type="SAM" id="MobiDB-lite"/>
    </source>
</evidence>
<dbReference type="PANTHER" id="PTHR24421">
    <property type="entry name" value="NITRATE/NITRITE SENSOR PROTEIN NARX-RELATED"/>
    <property type="match status" value="1"/>
</dbReference>
<dbReference type="Pfam" id="PF02518">
    <property type="entry name" value="HATPase_c"/>
    <property type="match status" value="1"/>
</dbReference>
<dbReference type="Proteomes" id="UP000294221">
    <property type="component" value="Unassembled WGS sequence"/>
</dbReference>
<keyword evidence="5" id="KW-0547">Nucleotide-binding</keyword>
<evidence type="ECO:0000256" key="3">
    <source>
        <dbReference type="ARBA" id="ARBA00022553"/>
    </source>
</evidence>
<feature type="transmembrane region" description="Helical" evidence="10">
    <location>
        <begin position="207"/>
        <end position="226"/>
    </location>
</feature>
<feature type="transmembrane region" description="Helical" evidence="10">
    <location>
        <begin position="614"/>
        <end position="636"/>
    </location>
</feature>
<evidence type="ECO:0000256" key="1">
    <source>
        <dbReference type="ARBA" id="ARBA00000085"/>
    </source>
</evidence>
<dbReference type="Gene3D" id="1.20.5.1930">
    <property type="match status" value="1"/>
</dbReference>
<feature type="transmembrane region" description="Helical" evidence="10">
    <location>
        <begin position="708"/>
        <end position="730"/>
    </location>
</feature>
<dbReference type="AlphaFoldDB" id="A0A4Q5A8I0"/>
<comment type="caution">
    <text evidence="12">The sequence shown here is derived from an EMBL/GenBank/DDBJ whole genome shotgun (WGS) entry which is preliminary data.</text>
</comment>
<keyword evidence="10" id="KW-1133">Transmembrane helix</keyword>
<dbReference type="InterPro" id="IPR050482">
    <property type="entry name" value="Sensor_HK_TwoCompSys"/>
</dbReference>
<evidence type="ECO:0000256" key="8">
    <source>
        <dbReference type="ARBA" id="ARBA00023012"/>
    </source>
</evidence>
<organism evidence="12 13">
    <name type="scientific">Bifidobacterium pseudolongum subsp. pseudolongum</name>
    <dbReference type="NCBI Taxonomy" id="31954"/>
    <lineage>
        <taxon>Bacteria</taxon>
        <taxon>Bacillati</taxon>
        <taxon>Actinomycetota</taxon>
        <taxon>Actinomycetes</taxon>
        <taxon>Bifidobacteriales</taxon>
        <taxon>Bifidobacteriaceae</taxon>
        <taxon>Bifidobacterium</taxon>
    </lineage>
</organism>
<feature type="transmembrane region" description="Helical" evidence="10">
    <location>
        <begin position="656"/>
        <end position="677"/>
    </location>
</feature>
<dbReference type="GO" id="GO:0046983">
    <property type="term" value="F:protein dimerization activity"/>
    <property type="evidence" value="ECO:0007669"/>
    <property type="project" value="InterPro"/>
</dbReference>
<evidence type="ECO:0000256" key="2">
    <source>
        <dbReference type="ARBA" id="ARBA00012438"/>
    </source>
</evidence>
<keyword evidence="7" id="KW-0067">ATP-binding</keyword>
<feature type="transmembrane region" description="Helical" evidence="10">
    <location>
        <begin position="96"/>
        <end position="125"/>
    </location>
</feature>
<feature type="transmembrane region" description="Helical" evidence="10">
    <location>
        <begin position="32"/>
        <end position="54"/>
    </location>
</feature>
<keyword evidence="10" id="KW-0472">Membrane</keyword>
<dbReference type="InterPro" id="IPR011712">
    <property type="entry name" value="Sig_transdc_His_kin_sub3_dim/P"/>
</dbReference>
<feature type="transmembrane region" description="Helical" evidence="10">
    <location>
        <begin position="589"/>
        <end position="607"/>
    </location>
</feature>
<feature type="transmembrane region" description="Helical" evidence="10">
    <location>
        <begin position="557"/>
        <end position="577"/>
    </location>
</feature>
<dbReference type="GO" id="GO:0005524">
    <property type="term" value="F:ATP binding"/>
    <property type="evidence" value="ECO:0007669"/>
    <property type="project" value="UniProtKB-KW"/>
</dbReference>